<dbReference type="PANTHER" id="PTHR30290">
    <property type="entry name" value="PERIPLASMIC BINDING COMPONENT OF ABC TRANSPORTER"/>
    <property type="match status" value="1"/>
</dbReference>
<keyword evidence="3" id="KW-0813">Transport</keyword>
<dbReference type="EMBL" id="BMFA01000002">
    <property type="protein sequence ID" value="GGB40975.1"/>
    <property type="molecule type" value="Genomic_DNA"/>
</dbReference>
<dbReference type="CDD" id="cd08498">
    <property type="entry name" value="PBP2_NikA_DppA_OppA_like_2"/>
    <property type="match status" value="1"/>
</dbReference>
<protein>
    <submittedName>
        <fullName evidence="7">ABC transporter substrate-binding protein</fullName>
    </submittedName>
</protein>
<dbReference type="OrthoDB" id="9803988at2"/>
<feature type="chain" id="PRO_5037782997" evidence="5">
    <location>
        <begin position="21"/>
        <end position="529"/>
    </location>
</feature>
<organism evidence="7 8">
    <name type="scientific">Roseibium aquae</name>
    <dbReference type="NCBI Taxonomy" id="1323746"/>
    <lineage>
        <taxon>Bacteria</taxon>
        <taxon>Pseudomonadati</taxon>
        <taxon>Pseudomonadota</taxon>
        <taxon>Alphaproteobacteria</taxon>
        <taxon>Hyphomicrobiales</taxon>
        <taxon>Stappiaceae</taxon>
        <taxon>Roseibium</taxon>
    </lineage>
</organism>
<dbReference type="PIRSF" id="PIRSF002741">
    <property type="entry name" value="MppA"/>
    <property type="match status" value="1"/>
</dbReference>
<evidence type="ECO:0000256" key="3">
    <source>
        <dbReference type="ARBA" id="ARBA00022448"/>
    </source>
</evidence>
<evidence type="ECO:0000259" key="6">
    <source>
        <dbReference type="Pfam" id="PF00496"/>
    </source>
</evidence>
<evidence type="ECO:0000256" key="4">
    <source>
        <dbReference type="ARBA" id="ARBA00022729"/>
    </source>
</evidence>
<comment type="caution">
    <text evidence="7">The sequence shown here is derived from an EMBL/GenBank/DDBJ whole genome shotgun (WGS) entry which is preliminary data.</text>
</comment>
<evidence type="ECO:0000313" key="7">
    <source>
        <dbReference type="EMBL" id="GGB40975.1"/>
    </source>
</evidence>
<keyword evidence="4 5" id="KW-0732">Signal</keyword>
<reference evidence="7" key="1">
    <citation type="journal article" date="2014" name="Int. J. Syst. Evol. Microbiol.">
        <title>Complete genome sequence of Corynebacterium casei LMG S-19264T (=DSM 44701T), isolated from a smear-ripened cheese.</title>
        <authorList>
            <consortium name="US DOE Joint Genome Institute (JGI-PGF)"/>
            <person name="Walter F."/>
            <person name="Albersmeier A."/>
            <person name="Kalinowski J."/>
            <person name="Ruckert C."/>
        </authorList>
    </citation>
    <scope>NUCLEOTIDE SEQUENCE</scope>
    <source>
        <strain evidence="7">CGMCC 1.12426</strain>
    </source>
</reference>
<accession>A0A916TEH4</accession>
<dbReference type="AlphaFoldDB" id="A0A916TEH4"/>
<proteinExistence type="inferred from homology"/>
<evidence type="ECO:0000256" key="5">
    <source>
        <dbReference type="SAM" id="SignalP"/>
    </source>
</evidence>
<dbReference type="Gene3D" id="3.90.76.10">
    <property type="entry name" value="Dipeptide-binding Protein, Domain 1"/>
    <property type="match status" value="1"/>
</dbReference>
<dbReference type="RefSeq" id="WP_150494694.1">
    <property type="nucleotide sequence ID" value="NZ_BMFA01000002.1"/>
</dbReference>
<evidence type="ECO:0000313" key="8">
    <source>
        <dbReference type="Proteomes" id="UP000605148"/>
    </source>
</evidence>
<reference evidence="7" key="2">
    <citation type="submission" date="2020-09" db="EMBL/GenBank/DDBJ databases">
        <authorList>
            <person name="Sun Q."/>
            <person name="Zhou Y."/>
        </authorList>
    </citation>
    <scope>NUCLEOTIDE SEQUENCE</scope>
    <source>
        <strain evidence="7">CGMCC 1.12426</strain>
    </source>
</reference>
<dbReference type="GO" id="GO:1904680">
    <property type="term" value="F:peptide transmembrane transporter activity"/>
    <property type="evidence" value="ECO:0007669"/>
    <property type="project" value="TreeGrafter"/>
</dbReference>
<evidence type="ECO:0000256" key="1">
    <source>
        <dbReference type="ARBA" id="ARBA00004418"/>
    </source>
</evidence>
<dbReference type="SUPFAM" id="SSF53850">
    <property type="entry name" value="Periplasmic binding protein-like II"/>
    <property type="match status" value="1"/>
</dbReference>
<dbReference type="Proteomes" id="UP000605148">
    <property type="component" value="Unassembled WGS sequence"/>
</dbReference>
<dbReference type="InterPro" id="IPR039424">
    <property type="entry name" value="SBP_5"/>
</dbReference>
<gene>
    <name evidence="7" type="ORF">GCM10011316_11240</name>
</gene>
<comment type="subcellular location">
    <subcellularLocation>
        <location evidence="1">Periplasm</location>
    </subcellularLocation>
</comment>
<dbReference type="Gene3D" id="3.40.190.10">
    <property type="entry name" value="Periplasmic binding protein-like II"/>
    <property type="match status" value="1"/>
</dbReference>
<dbReference type="PANTHER" id="PTHR30290:SF9">
    <property type="entry name" value="OLIGOPEPTIDE-BINDING PROTEIN APPA"/>
    <property type="match status" value="1"/>
</dbReference>
<name>A0A916TEH4_9HYPH</name>
<sequence length="529" mass="58917">MGFGARAVAAIVFLALAGSAARGETLKFAYQGGLGGLDPYSLNETFTLTMLGNVYEGLTRLGPDMEIEPALAHRWEILEPTRWRFHLRQDVKFHNGNSFTADDVAFSFQRVTSAGSDLRTRIQPGLKIEIVDRHTVDFVLPTPNAILHYGWDSWYIMDKEWTEAHEAVPVNTAANSNQNHAAHHANGTGPFRITTHQTDLKTVFEPFEGWWDEARHNLTRAEFTPVASDATRVAALLSGALDVAYPIPVQDMQRVEANARTRILTAPSLRTLFLGMDQRREELLYSNVRGKNPFKDVRVRKAFYQAINIEAIREKIMRGLSTPASLLISPYLYPGAASFERYPYDPEAARALLAEAGYADGLSVTLDCPNDRYINDEAICQAVAGFLAQIGVTVNLNILPKAQFFSKVMPTGGYDTSFYLLGWIPASLESWSLLDNLFRCRSDDGSGGVFNLGGYCNPVLDALIDQILVATDLVERERLINQAYTIATADIAYLPLHQQSIAWGAADKVEVNVRPDNQFMLRLVRKRPD</sequence>
<dbReference type="GO" id="GO:0015833">
    <property type="term" value="P:peptide transport"/>
    <property type="evidence" value="ECO:0007669"/>
    <property type="project" value="TreeGrafter"/>
</dbReference>
<dbReference type="Pfam" id="PF00496">
    <property type="entry name" value="SBP_bac_5"/>
    <property type="match status" value="1"/>
</dbReference>
<dbReference type="GO" id="GO:0030288">
    <property type="term" value="C:outer membrane-bounded periplasmic space"/>
    <property type="evidence" value="ECO:0007669"/>
    <property type="project" value="UniProtKB-ARBA"/>
</dbReference>
<keyword evidence="8" id="KW-1185">Reference proteome</keyword>
<dbReference type="InterPro" id="IPR030678">
    <property type="entry name" value="Peptide/Ni-bd"/>
</dbReference>
<feature type="domain" description="Solute-binding protein family 5" evidence="6">
    <location>
        <begin position="66"/>
        <end position="442"/>
    </location>
</feature>
<evidence type="ECO:0000256" key="2">
    <source>
        <dbReference type="ARBA" id="ARBA00005695"/>
    </source>
</evidence>
<comment type="similarity">
    <text evidence="2">Belongs to the bacterial solute-binding protein 5 family.</text>
</comment>
<dbReference type="InterPro" id="IPR000914">
    <property type="entry name" value="SBP_5_dom"/>
</dbReference>
<dbReference type="Gene3D" id="3.10.105.10">
    <property type="entry name" value="Dipeptide-binding Protein, Domain 3"/>
    <property type="match status" value="1"/>
</dbReference>
<dbReference type="GO" id="GO:0043190">
    <property type="term" value="C:ATP-binding cassette (ABC) transporter complex"/>
    <property type="evidence" value="ECO:0007669"/>
    <property type="project" value="InterPro"/>
</dbReference>
<feature type="signal peptide" evidence="5">
    <location>
        <begin position="1"/>
        <end position="20"/>
    </location>
</feature>